<name>A0A381WDG1_9ZZZZ</name>
<dbReference type="InterPro" id="IPR015421">
    <property type="entry name" value="PyrdxlP-dep_Trfase_major"/>
</dbReference>
<dbReference type="Gene3D" id="3.90.1150.10">
    <property type="entry name" value="Aspartate Aminotransferase, domain 1"/>
    <property type="match status" value="1"/>
</dbReference>
<dbReference type="EMBL" id="UINC01011456">
    <property type="protein sequence ID" value="SVA50560.1"/>
    <property type="molecule type" value="Genomic_DNA"/>
</dbReference>
<organism evidence="1">
    <name type="scientific">marine metagenome</name>
    <dbReference type="NCBI Taxonomy" id="408172"/>
    <lineage>
        <taxon>unclassified sequences</taxon>
        <taxon>metagenomes</taxon>
        <taxon>ecological metagenomes</taxon>
    </lineage>
</organism>
<evidence type="ECO:0000313" key="1">
    <source>
        <dbReference type="EMBL" id="SVA50560.1"/>
    </source>
</evidence>
<dbReference type="PANTHER" id="PTHR30244:SF34">
    <property type="entry name" value="DTDP-4-AMINO-4,6-DIDEOXYGALACTOSE TRANSAMINASE"/>
    <property type="match status" value="1"/>
</dbReference>
<dbReference type="GO" id="GO:0000271">
    <property type="term" value="P:polysaccharide biosynthetic process"/>
    <property type="evidence" value="ECO:0007669"/>
    <property type="project" value="TreeGrafter"/>
</dbReference>
<protein>
    <submittedName>
        <fullName evidence="1">Uncharacterized protein</fullName>
    </submittedName>
</protein>
<reference evidence="1" key="1">
    <citation type="submission" date="2018-05" db="EMBL/GenBank/DDBJ databases">
        <authorList>
            <person name="Lanie J.A."/>
            <person name="Ng W.-L."/>
            <person name="Kazmierczak K.M."/>
            <person name="Andrzejewski T.M."/>
            <person name="Davidsen T.M."/>
            <person name="Wayne K.J."/>
            <person name="Tettelin H."/>
            <person name="Glass J.I."/>
            <person name="Rusch D."/>
            <person name="Podicherti R."/>
            <person name="Tsui H.-C.T."/>
            <person name="Winkler M.E."/>
        </authorList>
    </citation>
    <scope>NUCLEOTIDE SEQUENCE</scope>
</reference>
<dbReference type="InterPro" id="IPR015422">
    <property type="entry name" value="PyrdxlP-dep_Trfase_small"/>
</dbReference>
<dbReference type="InterPro" id="IPR015424">
    <property type="entry name" value="PyrdxlP-dep_Trfase"/>
</dbReference>
<gene>
    <name evidence="1" type="ORF">METZ01_LOCUS103414</name>
</gene>
<dbReference type="PANTHER" id="PTHR30244">
    <property type="entry name" value="TRANSAMINASE"/>
    <property type="match status" value="1"/>
</dbReference>
<dbReference type="InterPro" id="IPR000653">
    <property type="entry name" value="DegT/StrS_aminotransferase"/>
</dbReference>
<dbReference type="SUPFAM" id="SSF53383">
    <property type="entry name" value="PLP-dependent transferases"/>
    <property type="match status" value="1"/>
</dbReference>
<sequence>MLVTQVLTSGRLAQGPMVERFEVLCAEMAGAQHAVAVSSGTAALQAALQMSGIGPGDEVITSPLTFVATLNAILSVGATALFADIGNDFNIDPEAVANLISPRTRAILPVHLYGLPSDMPRLKDLADSHDLLLVEDAAQAHGASVRGRPVGGWGLGAFSFYATKNVTAGEGGVVTTSDNELADSLRLFRNQGMHDRYRYQTIGQNLRLSELQAAVAIPQLERLPAIRETRRRNAETLGNLLSNTALVLPGEIPDREHAWHQYTVLLPAGTSRDKVVHRLAERGIESGIFYPSLVWDHHPYRQHPNVRPGDTPFALDVSQRCLSLPIHGRITTGQLSLIATAMQESLEPV</sequence>
<dbReference type="Gene3D" id="3.40.640.10">
    <property type="entry name" value="Type I PLP-dependent aspartate aminotransferase-like (Major domain)"/>
    <property type="match status" value="1"/>
</dbReference>
<dbReference type="CDD" id="cd00616">
    <property type="entry name" value="AHBA_syn"/>
    <property type="match status" value="1"/>
</dbReference>
<dbReference type="AlphaFoldDB" id="A0A381WDG1"/>
<accession>A0A381WDG1</accession>
<dbReference type="GO" id="GO:0030170">
    <property type="term" value="F:pyridoxal phosphate binding"/>
    <property type="evidence" value="ECO:0007669"/>
    <property type="project" value="TreeGrafter"/>
</dbReference>
<proteinExistence type="predicted"/>
<dbReference type="Pfam" id="PF01041">
    <property type="entry name" value="DegT_DnrJ_EryC1"/>
    <property type="match status" value="1"/>
</dbReference>
<dbReference type="GO" id="GO:0008483">
    <property type="term" value="F:transaminase activity"/>
    <property type="evidence" value="ECO:0007669"/>
    <property type="project" value="TreeGrafter"/>
</dbReference>
<dbReference type="PIRSF" id="PIRSF000390">
    <property type="entry name" value="PLP_StrS"/>
    <property type="match status" value="1"/>
</dbReference>